<evidence type="ECO:0000256" key="2">
    <source>
        <dbReference type="ARBA" id="ARBA00022475"/>
    </source>
</evidence>
<gene>
    <name evidence="8" type="ORF">SAMN04489717_2612</name>
</gene>
<evidence type="ECO:0000256" key="7">
    <source>
        <dbReference type="SAM" id="Phobius"/>
    </source>
</evidence>
<feature type="transmembrane region" description="Helical" evidence="7">
    <location>
        <begin position="30"/>
        <end position="50"/>
    </location>
</feature>
<feature type="region of interest" description="Disordered" evidence="6">
    <location>
        <begin position="324"/>
        <end position="343"/>
    </location>
</feature>
<keyword evidence="5 7" id="KW-0472">Membrane</keyword>
<dbReference type="GO" id="GO:0005886">
    <property type="term" value="C:plasma membrane"/>
    <property type="evidence" value="ECO:0007669"/>
    <property type="project" value="UniProtKB-SubCell"/>
</dbReference>
<dbReference type="OrthoDB" id="5024156at2"/>
<name>A0A1H1S066_9ACTN</name>
<evidence type="ECO:0000256" key="6">
    <source>
        <dbReference type="SAM" id="MobiDB-lite"/>
    </source>
</evidence>
<feature type="transmembrane region" description="Helical" evidence="7">
    <location>
        <begin position="208"/>
        <end position="228"/>
    </location>
</feature>
<evidence type="ECO:0000313" key="8">
    <source>
        <dbReference type="EMBL" id="SDS41206.1"/>
    </source>
</evidence>
<keyword evidence="3 7" id="KW-0812">Transmembrane</keyword>
<feature type="transmembrane region" description="Helical" evidence="7">
    <location>
        <begin position="140"/>
        <end position="162"/>
    </location>
</feature>
<dbReference type="Proteomes" id="UP000198983">
    <property type="component" value="Chromosome I"/>
</dbReference>
<feature type="transmembrane region" description="Helical" evidence="7">
    <location>
        <begin position="248"/>
        <end position="272"/>
    </location>
</feature>
<organism evidence="8 9">
    <name type="scientific">Actinopolymorpha singaporensis</name>
    <dbReference type="NCBI Taxonomy" id="117157"/>
    <lineage>
        <taxon>Bacteria</taxon>
        <taxon>Bacillati</taxon>
        <taxon>Actinomycetota</taxon>
        <taxon>Actinomycetes</taxon>
        <taxon>Propionibacteriales</taxon>
        <taxon>Actinopolymorphaceae</taxon>
        <taxon>Actinopolymorpha</taxon>
    </lineage>
</organism>
<proteinExistence type="predicted"/>
<evidence type="ECO:0000313" key="9">
    <source>
        <dbReference type="Proteomes" id="UP000198983"/>
    </source>
</evidence>
<dbReference type="Pfam" id="PF09678">
    <property type="entry name" value="Caa3_CtaG"/>
    <property type="match status" value="1"/>
</dbReference>
<feature type="transmembrane region" description="Helical" evidence="7">
    <location>
        <begin position="62"/>
        <end position="80"/>
    </location>
</feature>
<dbReference type="AlphaFoldDB" id="A0A1H1S066"/>
<sequence length="343" mass="35193">MTGPATAAQAMGKHTMGEHTMGEHTMSGTWLALVPVVAGAVAYGRAAGRLRARGVRWPWRRTAAAAAGLAGLLAILTPVLTLTPLMPPGAHFPVHVVRHLVLAMLAPLLLALSAPVTLALRTLGGDARRLLLALLHSRVVRVVTLAPVVLVLEVGGMYAFYLTPLFAAAGREPALGLLVDVHMLLAGCLLTWYVAGRDPMPRRPSTRTAAVVLLLAAGSHDVLAKLMYAETLPRAAGGAEQVRLGAQVMFYGGDAVEVLLATALLTGWYARVGRRLRAERRRAAAQAPAGSVPAGAAPSGSVLDGSALGGSVLDRSVGSAAAVASDLPAPSAGSGRSASSRVG</sequence>
<dbReference type="InterPro" id="IPR019108">
    <property type="entry name" value="Caa3_assmbl_CtaG-rel"/>
</dbReference>
<evidence type="ECO:0000256" key="1">
    <source>
        <dbReference type="ARBA" id="ARBA00004651"/>
    </source>
</evidence>
<comment type="subcellular location">
    <subcellularLocation>
        <location evidence="1">Cell membrane</location>
        <topology evidence="1">Multi-pass membrane protein</topology>
    </subcellularLocation>
</comment>
<evidence type="ECO:0000256" key="5">
    <source>
        <dbReference type="ARBA" id="ARBA00023136"/>
    </source>
</evidence>
<keyword evidence="2" id="KW-1003">Cell membrane</keyword>
<evidence type="ECO:0000256" key="3">
    <source>
        <dbReference type="ARBA" id="ARBA00022692"/>
    </source>
</evidence>
<feature type="transmembrane region" description="Helical" evidence="7">
    <location>
        <begin position="100"/>
        <end position="120"/>
    </location>
</feature>
<evidence type="ECO:0000256" key="4">
    <source>
        <dbReference type="ARBA" id="ARBA00022989"/>
    </source>
</evidence>
<feature type="compositionally biased region" description="Low complexity" evidence="6">
    <location>
        <begin position="328"/>
        <end position="343"/>
    </location>
</feature>
<protein>
    <submittedName>
        <fullName evidence="8">Putative membrane protein</fullName>
    </submittedName>
</protein>
<feature type="transmembrane region" description="Helical" evidence="7">
    <location>
        <begin position="174"/>
        <end position="196"/>
    </location>
</feature>
<reference evidence="8 9" key="1">
    <citation type="submission" date="2016-10" db="EMBL/GenBank/DDBJ databases">
        <authorList>
            <person name="de Groot N.N."/>
        </authorList>
    </citation>
    <scope>NUCLEOTIDE SEQUENCE [LARGE SCALE GENOMIC DNA]</scope>
    <source>
        <strain evidence="8 9">DSM 22024</strain>
    </source>
</reference>
<accession>A0A1H1S066</accession>
<dbReference type="STRING" id="117157.SAMN04489717_2612"/>
<keyword evidence="4 7" id="KW-1133">Transmembrane helix</keyword>
<keyword evidence="9" id="KW-1185">Reference proteome</keyword>
<dbReference type="RefSeq" id="WP_092653597.1">
    <property type="nucleotide sequence ID" value="NZ_LT629732.1"/>
</dbReference>
<dbReference type="EMBL" id="LT629732">
    <property type="protein sequence ID" value="SDS41206.1"/>
    <property type="molecule type" value="Genomic_DNA"/>
</dbReference>